<dbReference type="GO" id="GO:1905786">
    <property type="term" value="P:positive regulation of anaphase-promoting complex-dependent catabolic process"/>
    <property type="evidence" value="ECO:0000318"/>
    <property type="project" value="GO_Central"/>
</dbReference>
<dbReference type="InterPro" id="IPR015943">
    <property type="entry name" value="WD40/YVTN_repeat-like_dom_sf"/>
</dbReference>
<evidence type="ECO:0000313" key="12">
    <source>
        <dbReference type="RefSeq" id="XP_021855640.1"/>
    </source>
</evidence>
<evidence type="ECO:0000256" key="1">
    <source>
        <dbReference type="ARBA" id="ARBA00006445"/>
    </source>
</evidence>
<evidence type="ECO:0000256" key="6">
    <source>
        <dbReference type="ARBA" id="ARBA00023306"/>
    </source>
</evidence>
<dbReference type="GO" id="GO:0005680">
    <property type="term" value="C:anaphase-promoting complex"/>
    <property type="evidence" value="ECO:0000318"/>
    <property type="project" value="GO_Central"/>
</dbReference>
<dbReference type="PROSITE" id="PS50294">
    <property type="entry name" value="WD_REPEATS_REGION"/>
    <property type="match status" value="2"/>
</dbReference>
<keyword evidence="11" id="KW-1185">Reference proteome</keyword>
<evidence type="ECO:0000256" key="3">
    <source>
        <dbReference type="ARBA" id="ARBA00022618"/>
    </source>
</evidence>
<keyword evidence="6" id="KW-0131">Cell cycle</keyword>
<dbReference type="InterPro" id="IPR019775">
    <property type="entry name" value="WD40_repeat_CS"/>
</dbReference>
<dbReference type="PANTHER" id="PTHR19918">
    <property type="entry name" value="CELL DIVISION CYCLE 20 CDC20 FIZZY -RELATED"/>
    <property type="match status" value="1"/>
</dbReference>
<protein>
    <submittedName>
        <fullName evidence="12">Cell division cycle 20.2, cofactor of APC complex isoform X1</fullName>
    </submittedName>
</protein>
<dbReference type="PANTHER" id="PTHR19918:SF8">
    <property type="entry name" value="FI02843P"/>
    <property type="match status" value="1"/>
</dbReference>
<comment type="similarity">
    <text evidence="1">Belongs to the WD repeat CDC20/Fizzy family.</text>
</comment>
<evidence type="ECO:0000256" key="4">
    <source>
        <dbReference type="ARBA" id="ARBA00022737"/>
    </source>
</evidence>
<evidence type="ECO:0000256" key="9">
    <source>
        <dbReference type="SAM" id="MobiDB-lite"/>
    </source>
</evidence>
<evidence type="ECO:0000313" key="11">
    <source>
        <dbReference type="Proteomes" id="UP000813463"/>
    </source>
</evidence>
<gene>
    <name evidence="12" type="primary">LOC110794974</name>
</gene>
<dbReference type="AlphaFoldDB" id="A0A9R0K244"/>
<dbReference type="SUPFAM" id="SSF50998">
    <property type="entry name" value="Quinoprotein alcohol dehydrogenase-like"/>
    <property type="match status" value="1"/>
</dbReference>
<proteinExistence type="inferred from homology"/>
<evidence type="ECO:0000256" key="7">
    <source>
        <dbReference type="ARBA" id="ARBA00023425"/>
    </source>
</evidence>
<feature type="repeat" description="WD" evidence="8">
    <location>
        <begin position="395"/>
        <end position="427"/>
    </location>
</feature>
<dbReference type="InterPro" id="IPR056150">
    <property type="entry name" value="WD40_CDC20-Fz"/>
</dbReference>
<feature type="region of interest" description="Disordered" evidence="9">
    <location>
        <begin position="432"/>
        <end position="453"/>
    </location>
</feature>
<dbReference type="InterPro" id="IPR011047">
    <property type="entry name" value="Quinoprotein_ADH-like_sf"/>
</dbReference>
<feature type="repeat" description="WD" evidence="8">
    <location>
        <begin position="259"/>
        <end position="291"/>
    </location>
</feature>
<dbReference type="PROSITE" id="PS00678">
    <property type="entry name" value="WD_REPEATS_1"/>
    <property type="match status" value="1"/>
</dbReference>
<evidence type="ECO:0000256" key="8">
    <source>
        <dbReference type="PROSITE-ProRule" id="PRU00221"/>
    </source>
</evidence>
<accession>A0A9R0K244</accession>
<reference evidence="12" key="2">
    <citation type="submission" date="2025-08" db="UniProtKB">
        <authorList>
            <consortium name="RefSeq"/>
        </authorList>
    </citation>
    <scope>IDENTIFICATION</scope>
    <source>
        <tissue evidence="12">Leaf</tissue>
    </source>
</reference>
<comment type="function">
    <text evidence="7">Component of the anaphase promoting complex/cyclosome (APC/C), a cell cycle-regulated E3 ubiquitin-protein ligase complex that controls progression through mitosis and the G1 phase of the cell cycle.</text>
</comment>
<keyword evidence="4" id="KW-0677">Repeat</keyword>
<keyword evidence="2 8" id="KW-0853">WD repeat</keyword>
<evidence type="ECO:0000256" key="5">
    <source>
        <dbReference type="ARBA" id="ARBA00022776"/>
    </source>
</evidence>
<evidence type="ECO:0000259" key="10">
    <source>
        <dbReference type="Pfam" id="PF24807"/>
    </source>
</evidence>
<feature type="domain" description="CDC20/Fizzy WD40" evidence="10">
    <location>
        <begin position="129"/>
        <end position="425"/>
    </location>
</feature>
<dbReference type="GO" id="GO:0051301">
    <property type="term" value="P:cell division"/>
    <property type="evidence" value="ECO:0007669"/>
    <property type="project" value="UniProtKB-KW"/>
</dbReference>
<feature type="repeat" description="WD" evidence="8">
    <location>
        <begin position="175"/>
        <end position="216"/>
    </location>
</feature>
<dbReference type="GO" id="GO:0010997">
    <property type="term" value="F:anaphase-promoting complex binding"/>
    <property type="evidence" value="ECO:0000318"/>
    <property type="project" value="GO_Central"/>
</dbReference>
<name>A0A9R0K244_SPIOL</name>
<dbReference type="InterPro" id="IPR033010">
    <property type="entry name" value="Cdc20/Fizzy"/>
</dbReference>
<organism evidence="11 12">
    <name type="scientific">Spinacia oleracea</name>
    <name type="common">Spinach</name>
    <dbReference type="NCBI Taxonomy" id="3562"/>
    <lineage>
        <taxon>Eukaryota</taxon>
        <taxon>Viridiplantae</taxon>
        <taxon>Streptophyta</taxon>
        <taxon>Embryophyta</taxon>
        <taxon>Tracheophyta</taxon>
        <taxon>Spermatophyta</taxon>
        <taxon>Magnoliopsida</taxon>
        <taxon>eudicotyledons</taxon>
        <taxon>Gunneridae</taxon>
        <taxon>Pentapetalae</taxon>
        <taxon>Caryophyllales</taxon>
        <taxon>Chenopodiaceae</taxon>
        <taxon>Chenopodioideae</taxon>
        <taxon>Anserineae</taxon>
        <taxon>Spinacia</taxon>
    </lineage>
</organism>
<dbReference type="GO" id="GO:0031145">
    <property type="term" value="P:anaphase-promoting complex-dependent catabolic process"/>
    <property type="evidence" value="ECO:0000318"/>
    <property type="project" value="GO_Central"/>
</dbReference>
<dbReference type="GO" id="GO:1990757">
    <property type="term" value="F:ubiquitin ligase activator activity"/>
    <property type="evidence" value="ECO:0000318"/>
    <property type="project" value="GO_Central"/>
</dbReference>
<dbReference type="OrthoDB" id="10263272at2759"/>
<dbReference type="Pfam" id="PF24807">
    <property type="entry name" value="WD40_CDC20-Fz"/>
    <property type="match status" value="1"/>
</dbReference>
<reference evidence="11" key="1">
    <citation type="journal article" date="2021" name="Nat. Commun.">
        <title>Genomic analyses provide insights into spinach domestication and the genetic basis of agronomic traits.</title>
        <authorList>
            <person name="Cai X."/>
            <person name="Sun X."/>
            <person name="Xu C."/>
            <person name="Sun H."/>
            <person name="Wang X."/>
            <person name="Ge C."/>
            <person name="Zhang Z."/>
            <person name="Wang Q."/>
            <person name="Fei Z."/>
            <person name="Jiao C."/>
            <person name="Wang Q."/>
        </authorList>
    </citation>
    <scope>NUCLEOTIDE SEQUENCE [LARGE SCALE GENOMIC DNA]</scope>
    <source>
        <strain evidence="11">cv. Varoflay</strain>
    </source>
</reference>
<keyword evidence="3 12" id="KW-0132">Cell division</keyword>
<dbReference type="Proteomes" id="UP000813463">
    <property type="component" value="Chromosome 3"/>
</dbReference>
<sequence length="453" mass="50541">MSSFSPSCPGSGKSLMSSHIRYNLIHNRTKENLDLDRFIPNRSAIDFDYAHYMLTEGWKDKEKDSSVTSPSKEAYRQRMKEVFGMNRSRILAFSNKPPAPLPISTPQLEGASVGKRRHRRVPQIAERMLDCPGLVDDYYLNLLDWGKSNVIAIALENTVYLWDASSHTSWELETVSDDKGPVTSVSWAPDGRNIAIGLNNSEVQVWDSITNKKLRTLSDGHQARVGTLTWNNNILTTGSADSKIINNDLRVRNHIIETYRGHRNEVCGLKWSPSGRYLVSGGNDNLVHIWDRSMAGLNSASQWLHRIQDHTAAVKALAWCPYQSNMLASGGGMADGCIKFWNINTGACLNSIDTGSQVSALLWNNNDRELLSSHGLPDNKLTLWKYPSMVQMAELTGHTSRVLFMSQSPDGHSVASVGDETLRIWNVFGSPDEVKSSKETSAPEPFAHVSRIR</sequence>
<dbReference type="KEGG" id="soe:110794974"/>
<dbReference type="Gene3D" id="2.130.10.10">
    <property type="entry name" value="YVTN repeat-like/Quinoprotein amine dehydrogenase"/>
    <property type="match status" value="1"/>
</dbReference>
<evidence type="ECO:0000256" key="2">
    <source>
        <dbReference type="ARBA" id="ARBA00022574"/>
    </source>
</evidence>
<dbReference type="GeneID" id="110794974"/>
<dbReference type="RefSeq" id="XP_021855640.1">
    <property type="nucleotide sequence ID" value="XM_021999948.2"/>
</dbReference>
<dbReference type="SMART" id="SM00320">
    <property type="entry name" value="WD40"/>
    <property type="match status" value="6"/>
</dbReference>
<dbReference type="CDD" id="cd00200">
    <property type="entry name" value="WD40"/>
    <property type="match status" value="1"/>
</dbReference>
<dbReference type="PROSITE" id="PS50082">
    <property type="entry name" value="WD_REPEATS_2"/>
    <property type="match status" value="3"/>
</dbReference>
<dbReference type="InterPro" id="IPR001680">
    <property type="entry name" value="WD40_rpt"/>
</dbReference>
<keyword evidence="5" id="KW-0498">Mitosis</keyword>